<comment type="caution">
    <text evidence="2">The sequence shown here is derived from an EMBL/GenBank/DDBJ whole genome shotgun (WGS) entry which is preliminary data.</text>
</comment>
<feature type="region of interest" description="Disordered" evidence="1">
    <location>
        <begin position="146"/>
        <end position="176"/>
    </location>
</feature>
<sequence>MPRTTAEVEQGASDLLLCGGVKVEQQRKETNSQKPRMLRCWRWSNSQGYLPSQSPGLLPPAAGTSSRKGETNVCCCLILQTVWGPTKQVLWFPGTNLRPRHSQLQATLIRHLLLQDRASQLLPHSGPEAHCLPIARERVIPALQSVTSPYDSSNPQPSSSPPTPEPLPALPLSTGPLFLLVPPANS</sequence>
<evidence type="ECO:0000313" key="3">
    <source>
        <dbReference type="Proteomes" id="UP001174909"/>
    </source>
</evidence>
<gene>
    <name evidence="2" type="ORF">GBAR_LOCUS30665</name>
</gene>
<evidence type="ECO:0000256" key="1">
    <source>
        <dbReference type="SAM" id="MobiDB-lite"/>
    </source>
</evidence>
<dbReference type="AlphaFoldDB" id="A0AA35TXG6"/>
<name>A0AA35TXG6_GEOBA</name>
<evidence type="ECO:0000313" key="2">
    <source>
        <dbReference type="EMBL" id="CAI8056278.1"/>
    </source>
</evidence>
<keyword evidence="3" id="KW-1185">Reference proteome</keyword>
<dbReference type="Proteomes" id="UP001174909">
    <property type="component" value="Unassembled WGS sequence"/>
</dbReference>
<proteinExistence type="predicted"/>
<dbReference type="EMBL" id="CASHTH010004345">
    <property type="protein sequence ID" value="CAI8056278.1"/>
    <property type="molecule type" value="Genomic_DNA"/>
</dbReference>
<reference evidence="2" key="1">
    <citation type="submission" date="2023-03" db="EMBL/GenBank/DDBJ databases">
        <authorList>
            <person name="Steffen K."/>
            <person name="Cardenas P."/>
        </authorList>
    </citation>
    <scope>NUCLEOTIDE SEQUENCE</scope>
</reference>
<protein>
    <submittedName>
        <fullName evidence="2">Uncharacterized protein</fullName>
    </submittedName>
</protein>
<feature type="compositionally biased region" description="Pro residues" evidence="1">
    <location>
        <begin position="158"/>
        <end position="169"/>
    </location>
</feature>
<accession>A0AA35TXG6</accession>
<organism evidence="2 3">
    <name type="scientific">Geodia barretti</name>
    <name type="common">Barrett's horny sponge</name>
    <dbReference type="NCBI Taxonomy" id="519541"/>
    <lineage>
        <taxon>Eukaryota</taxon>
        <taxon>Metazoa</taxon>
        <taxon>Porifera</taxon>
        <taxon>Demospongiae</taxon>
        <taxon>Heteroscleromorpha</taxon>
        <taxon>Tetractinellida</taxon>
        <taxon>Astrophorina</taxon>
        <taxon>Geodiidae</taxon>
        <taxon>Geodia</taxon>
    </lineage>
</organism>
<feature type="compositionally biased region" description="Low complexity" evidence="1">
    <location>
        <begin position="148"/>
        <end position="157"/>
    </location>
</feature>